<organism evidence="1 2">
    <name type="scientific">Hymenobacter qilianensis</name>
    <dbReference type="NCBI Taxonomy" id="1385715"/>
    <lineage>
        <taxon>Bacteria</taxon>
        <taxon>Pseudomonadati</taxon>
        <taxon>Bacteroidota</taxon>
        <taxon>Cytophagia</taxon>
        <taxon>Cytophagales</taxon>
        <taxon>Hymenobacteraceae</taxon>
        <taxon>Hymenobacter</taxon>
    </lineage>
</organism>
<accession>A0A7H0GR99</accession>
<sequence>MTFSDWANYFSANQDHLDDLSWDDSYRLTERELRAIRYSLPQFQQGEHSEGKHLYQKAKDLGDPDYVAAIRLFIREEQGHARVLGQYMAIHQLPRLCKSSALDKVFRWLRQWASLEHTLRVLLTAEIIAAVYYQALYQATYSGLLQQICRRILRDEEMHLNFQCFTLTQITQGQSGLRRWATRQAYRVLMAGTTLVVWLTYHRTLRAGGFGLLAFADAVSVEFGRVEDMLATPGGIFVRPKTQEPTVLVKTSAPRRPASVAFQAH</sequence>
<dbReference type="GO" id="GO:0016491">
    <property type="term" value="F:oxidoreductase activity"/>
    <property type="evidence" value="ECO:0007669"/>
    <property type="project" value="InterPro"/>
</dbReference>
<dbReference type="AlphaFoldDB" id="A0A7H0GR99"/>
<dbReference type="Proteomes" id="UP000516093">
    <property type="component" value="Chromosome"/>
</dbReference>
<evidence type="ECO:0000313" key="1">
    <source>
        <dbReference type="EMBL" id="QNP50815.1"/>
    </source>
</evidence>
<dbReference type="SUPFAM" id="SSF47240">
    <property type="entry name" value="Ferritin-like"/>
    <property type="match status" value="1"/>
</dbReference>
<dbReference type="InterPro" id="IPR009078">
    <property type="entry name" value="Ferritin-like_SF"/>
</dbReference>
<evidence type="ECO:0000313" key="2">
    <source>
        <dbReference type="Proteomes" id="UP000516093"/>
    </source>
</evidence>
<dbReference type="EMBL" id="CP060784">
    <property type="protein sequence ID" value="QNP50815.1"/>
    <property type="molecule type" value="Genomic_DNA"/>
</dbReference>
<dbReference type="InterPro" id="IPR012348">
    <property type="entry name" value="RNR-like"/>
</dbReference>
<reference evidence="1 2" key="1">
    <citation type="submission" date="2020-08" db="EMBL/GenBank/DDBJ databases">
        <title>Genome sequence of Hymenobacter qilianensis JCM 19763T.</title>
        <authorList>
            <person name="Hyun D.-W."/>
            <person name="Bae J.-W."/>
        </authorList>
    </citation>
    <scope>NUCLEOTIDE SEQUENCE [LARGE SCALE GENOMIC DNA]</scope>
    <source>
        <strain evidence="1 2">JCM 19763</strain>
    </source>
</reference>
<gene>
    <name evidence="1" type="ORF">H9L05_11525</name>
</gene>
<keyword evidence="2" id="KW-1185">Reference proteome</keyword>
<dbReference type="KEGG" id="hqi:H9L05_11525"/>
<protein>
    <submittedName>
        <fullName evidence="1">Ferritin-like domain-containing protein</fullName>
    </submittedName>
</protein>
<dbReference type="CDD" id="cd00657">
    <property type="entry name" value="Ferritin_like"/>
    <property type="match status" value="1"/>
</dbReference>
<dbReference type="RefSeq" id="WP_187731130.1">
    <property type="nucleotide sequence ID" value="NZ_BMFN01000001.1"/>
</dbReference>
<name>A0A7H0GR99_9BACT</name>
<proteinExistence type="predicted"/>
<dbReference type="Gene3D" id="1.10.620.20">
    <property type="entry name" value="Ribonucleotide Reductase, subunit A"/>
    <property type="match status" value="1"/>
</dbReference>